<evidence type="ECO:0000256" key="2">
    <source>
        <dbReference type="SAM" id="SignalP"/>
    </source>
</evidence>
<dbReference type="Proteomes" id="UP000012073">
    <property type="component" value="Unassembled WGS sequence"/>
</dbReference>
<sequence length="577" mass="63445">MPGFILIPRGTFAFFLFALFSFSNASTDIPIARHYRAFGPLPYTSSERGLEPLKVLPFYSTVLDTLLSLKTFPSESAVGGKASWRDCPYNKSAKGVITAPFPDADRHLPYNAWAVANFSIQKYIGRPHLVQCSNPATIKLRQAFPSFESRVNLSSPSSEISCPGDVYEDGRSICSARLWPGSYQILVQLSSFSNSSSFYCNFFTDPAGLSSNLLLTIDDIVTPHVVLKMRNDRAVATLAGAHCSFTLMNTHDQEWATGGSAELRDAPDGLKLRPQSQSDSHFPLPRIAPRQVHQLRIDFFTEPDFLNQTAADGRLPESLNITIAVSYQIADAQHESLIELSFDVAVWSELTSYHFTYIDVDGSVQAAAVLPPRQNCVGAPAGDDKCSVLLSTHGAGVDAVGRAWTESYQVQNQSWVLLPTGRRKFGMNWEGPQLNSAITALRKFAEDLPGVPTDEKDLWKVRGDRWLQAGHSMGGHGALLLSTHYPDMLVAALPAMGWLRLSTSGEAAYKEQLPYSDAASRALLSLASSEYSADLYAENLLGIPFLARVGSDDDNVPRRFSFRRQVGRTLSIRIASY</sequence>
<evidence type="ECO:0008006" key="5">
    <source>
        <dbReference type="Google" id="ProtNLM"/>
    </source>
</evidence>
<accession>R7Q9M6</accession>
<dbReference type="InterPro" id="IPR050955">
    <property type="entry name" value="Plant_Biomass_Hydrol_Est"/>
</dbReference>
<dbReference type="KEGG" id="ccp:CHC_T00003474001"/>
<dbReference type="PANTHER" id="PTHR43037:SF4">
    <property type="entry name" value="PEPTIDASE S9 PROLYL OLIGOPEPTIDASE CATALYTIC DOMAIN-CONTAINING PROTEIN"/>
    <property type="match status" value="1"/>
</dbReference>
<dbReference type="InterPro" id="IPR029058">
    <property type="entry name" value="AB_hydrolase_fold"/>
</dbReference>
<name>R7Q9M6_CHOCR</name>
<dbReference type="Gene3D" id="3.40.50.1820">
    <property type="entry name" value="alpha/beta hydrolase"/>
    <property type="match status" value="1"/>
</dbReference>
<evidence type="ECO:0000313" key="3">
    <source>
        <dbReference type="EMBL" id="CDF35242.1"/>
    </source>
</evidence>
<feature type="chain" id="PRO_5004442646" description="Peptidase S9 prolyl oligopeptidase catalytic domain-containing protein" evidence="2">
    <location>
        <begin position="26"/>
        <end position="577"/>
    </location>
</feature>
<evidence type="ECO:0000256" key="1">
    <source>
        <dbReference type="ARBA" id="ARBA00022729"/>
    </source>
</evidence>
<dbReference type="Gramene" id="CDF35242">
    <property type="protein sequence ID" value="CDF35242"/>
    <property type="gene ID" value="CHC_T00003474001"/>
</dbReference>
<dbReference type="STRING" id="2769.R7Q9M6"/>
<protein>
    <recommendedName>
        <fullName evidence="5">Peptidase S9 prolyl oligopeptidase catalytic domain-containing protein</fullName>
    </recommendedName>
</protein>
<evidence type="ECO:0000313" key="4">
    <source>
        <dbReference type="Proteomes" id="UP000012073"/>
    </source>
</evidence>
<dbReference type="RefSeq" id="XP_005715061.1">
    <property type="nucleotide sequence ID" value="XM_005715004.1"/>
</dbReference>
<feature type="signal peptide" evidence="2">
    <location>
        <begin position="1"/>
        <end position="25"/>
    </location>
</feature>
<keyword evidence="1 2" id="KW-0732">Signal</keyword>
<dbReference type="AlphaFoldDB" id="R7Q9M6"/>
<keyword evidence="4" id="KW-1185">Reference proteome</keyword>
<reference evidence="4" key="1">
    <citation type="journal article" date="2013" name="Proc. Natl. Acad. Sci. U.S.A.">
        <title>Genome structure and metabolic features in the red seaweed Chondrus crispus shed light on evolution of the Archaeplastida.</title>
        <authorList>
            <person name="Collen J."/>
            <person name="Porcel B."/>
            <person name="Carre W."/>
            <person name="Ball S.G."/>
            <person name="Chaparro C."/>
            <person name="Tonon T."/>
            <person name="Barbeyron T."/>
            <person name="Michel G."/>
            <person name="Noel B."/>
            <person name="Valentin K."/>
            <person name="Elias M."/>
            <person name="Artiguenave F."/>
            <person name="Arun A."/>
            <person name="Aury J.M."/>
            <person name="Barbosa-Neto J.F."/>
            <person name="Bothwell J.H."/>
            <person name="Bouget F.Y."/>
            <person name="Brillet L."/>
            <person name="Cabello-Hurtado F."/>
            <person name="Capella-Gutierrez S."/>
            <person name="Charrier B."/>
            <person name="Cladiere L."/>
            <person name="Cock J.M."/>
            <person name="Coelho S.M."/>
            <person name="Colleoni C."/>
            <person name="Czjzek M."/>
            <person name="Da Silva C."/>
            <person name="Delage L."/>
            <person name="Denoeud F."/>
            <person name="Deschamps P."/>
            <person name="Dittami S.M."/>
            <person name="Gabaldon T."/>
            <person name="Gachon C.M."/>
            <person name="Groisillier A."/>
            <person name="Herve C."/>
            <person name="Jabbari K."/>
            <person name="Katinka M."/>
            <person name="Kloareg B."/>
            <person name="Kowalczyk N."/>
            <person name="Labadie K."/>
            <person name="Leblanc C."/>
            <person name="Lopez P.J."/>
            <person name="McLachlan D.H."/>
            <person name="Meslet-Cladiere L."/>
            <person name="Moustafa A."/>
            <person name="Nehr Z."/>
            <person name="Nyvall Collen P."/>
            <person name="Panaud O."/>
            <person name="Partensky F."/>
            <person name="Poulain J."/>
            <person name="Rensing S.A."/>
            <person name="Rousvoal S."/>
            <person name="Samson G."/>
            <person name="Symeonidi A."/>
            <person name="Weissenbach J."/>
            <person name="Zambounis A."/>
            <person name="Wincker P."/>
            <person name="Boyen C."/>
        </authorList>
    </citation>
    <scope>NUCLEOTIDE SEQUENCE [LARGE SCALE GENOMIC DNA]</scope>
    <source>
        <strain evidence="4">cv. Stackhouse</strain>
    </source>
</reference>
<dbReference type="OrthoDB" id="449091at2759"/>
<dbReference type="EMBL" id="HG001725">
    <property type="protein sequence ID" value="CDF35242.1"/>
    <property type="molecule type" value="Genomic_DNA"/>
</dbReference>
<gene>
    <name evidence="3" type="ORF">CHC_T00003474001</name>
</gene>
<organism evidence="3 4">
    <name type="scientific">Chondrus crispus</name>
    <name type="common">Carrageen Irish moss</name>
    <name type="synonym">Polymorpha crispa</name>
    <dbReference type="NCBI Taxonomy" id="2769"/>
    <lineage>
        <taxon>Eukaryota</taxon>
        <taxon>Rhodophyta</taxon>
        <taxon>Florideophyceae</taxon>
        <taxon>Rhodymeniophycidae</taxon>
        <taxon>Gigartinales</taxon>
        <taxon>Gigartinaceae</taxon>
        <taxon>Chondrus</taxon>
    </lineage>
</organism>
<dbReference type="GeneID" id="17322786"/>
<dbReference type="PANTHER" id="PTHR43037">
    <property type="entry name" value="UNNAMED PRODUCT-RELATED"/>
    <property type="match status" value="1"/>
</dbReference>
<proteinExistence type="predicted"/>
<dbReference type="SUPFAM" id="SSF53474">
    <property type="entry name" value="alpha/beta-Hydrolases"/>
    <property type="match status" value="1"/>
</dbReference>